<dbReference type="RefSeq" id="WP_097207302.1">
    <property type="nucleotide sequence ID" value="NZ_JACHXB010000002.1"/>
</dbReference>
<keyword evidence="3" id="KW-1185">Reference proteome</keyword>
<dbReference type="Pfam" id="PF02627">
    <property type="entry name" value="CMD"/>
    <property type="match status" value="1"/>
</dbReference>
<accession>A0A285EE86</accession>
<gene>
    <name evidence="2" type="ORF">SAMN06893097_106295</name>
</gene>
<name>A0A285EE86_9ACTN</name>
<evidence type="ECO:0000313" key="3">
    <source>
        <dbReference type="Proteomes" id="UP000219514"/>
    </source>
</evidence>
<dbReference type="SUPFAM" id="SSF69118">
    <property type="entry name" value="AhpD-like"/>
    <property type="match status" value="1"/>
</dbReference>
<evidence type="ECO:0000313" key="2">
    <source>
        <dbReference type="EMBL" id="SNX97345.1"/>
    </source>
</evidence>
<proteinExistence type="predicted"/>
<dbReference type="InterPro" id="IPR003779">
    <property type="entry name" value="CMD-like"/>
</dbReference>
<sequence>MTQTAPDNALHRIADGDAPVLEQLLEMNLDALERSGLDDETYLLVRLAALVAMDAPPISYLITLGVAEEGGLTVEKAQAVLVAIAPVVGSARVTAAAGAIVRGVLGAAALGGQVVPEQRTP</sequence>
<feature type="domain" description="Carboxymuconolactone decarboxylase-like" evidence="1">
    <location>
        <begin position="20"/>
        <end position="99"/>
    </location>
</feature>
<dbReference type="Gene3D" id="1.20.1290.10">
    <property type="entry name" value="AhpD-like"/>
    <property type="match status" value="1"/>
</dbReference>
<dbReference type="GO" id="GO:0051920">
    <property type="term" value="F:peroxiredoxin activity"/>
    <property type="evidence" value="ECO:0007669"/>
    <property type="project" value="InterPro"/>
</dbReference>
<protein>
    <submittedName>
        <fullName evidence="2">Carboxymuconolactone decarboxylase family protein</fullName>
    </submittedName>
</protein>
<organism evidence="2 3">
    <name type="scientific">Geodermatophilus sabuli</name>
    <dbReference type="NCBI Taxonomy" id="1564158"/>
    <lineage>
        <taxon>Bacteria</taxon>
        <taxon>Bacillati</taxon>
        <taxon>Actinomycetota</taxon>
        <taxon>Actinomycetes</taxon>
        <taxon>Geodermatophilales</taxon>
        <taxon>Geodermatophilaceae</taxon>
        <taxon>Geodermatophilus</taxon>
    </lineage>
</organism>
<reference evidence="2 3" key="1">
    <citation type="submission" date="2017-09" db="EMBL/GenBank/DDBJ databases">
        <authorList>
            <person name="Ehlers B."/>
            <person name="Leendertz F.H."/>
        </authorList>
    </citation>
    <scope>NUCLEOTIDE SEQUENCE [LARGE SCALE GENOMIC DNA]</scope>
    <source>
        <strain evidence="2 3">DSM 46844</strain>
    </source>
</reference>
<dbReference type="AlphaFoldDB" id="A0A285EE86"/>
<dbReference type="InterPro" id="IPR029032">
    <property type="entry name" value="AhpD-like"/>
</dbReference>
<evidence type="ECO:0000259" key="1">
    <source>
        <dbReference type="Pfam" id="PF02627"/>
    </source>
</evidence>
<dbReference type="OrthoDB" id="5118386at2"/>
<dbReference type="Proteomes" id="UP000219514">
    <property type="component" value="Unassembled WGS sequence"/>
</dbReference>
<dbReference type="EMBL" id="OBDO01000006">
    <property type="protein sequence ID" value="SNX97345.1"/>
    <property type="molecule type" value="Genomic_DNA"/>
</dbReference>